<dbReference type="InterPro" id="IPR051938">
    <property type="entry name" value="Apopto_cytoskel_mod"/>
</dbReference>
<evidence type="ECO:0000313" key="5">
    <source>
        <dbReference type="Proteomes" id="UP000593566"/>
    </source>
</evidence>
<feature type="region of interest" description="Disordered" evidence="2">
    <location>
        <begin position="81"/>
        <end position="149"/>
    </location>
</feature>
<feature type="compositionally biased region" description="Basic and acidic residues" evidence="2">
    <location>
        <begin position="81"/>
        <end position="145"/>
    </location>
</feature>
<dbReference type="InterPro" id="IPR036869">
    <property type="entry name" value="J_dom_sf"/>
</dbReference>
<dbReference type="Proteomes" id="UP000593566">
    <property type="component" value="Unassembled WGS sequence"/>
</dbReference>
<accession>A0A8H6CMJ3</accession>
<reference evidence="4 5" key="1">
    <citation type="journal article" date="2020" name="Genomics">
        <title>Complete, high-quality genomes from long-read metagenomic sequencing of two wolf lichen thalli reveals enigmatic genome architecture.</title>
        <authorList>
            <person name="McKenzie S.K."/>
            <person name="Walston R.F."/>
            <person name="Allen J.L."/>
        </authorList>
    </citation>
    <scope>NUCLEOTIDE SEQUENCE [LARGE SCALE GENOMIC DNA]</scope>
    <source>
        <strain evidence="4">WasteWater1</strain>
    </source>
</reference>
<dbReference type="PRINTS" id="PR00625">
    <property type="entry name" value="JDOMAIN"/>
</dbReference>
<keyword evidence="1" id="KW-0143">Chaperone</keyword>
<organism evidence="4 5">
    <name type="scientific">Letharia lupina</name>
    <dbReference type="NCBI Taxonomy" id="560253"/>
    <lineage>
        <taxon>Eukaryota</taxon>
        <taxon>Fungi</taxon>
        <taxon>Dikarya</taxon>
        <taxon>Ascomycota</taxon>
        <taxon>Pezizomycotina</taxon>
        <taxon>Lecanoromycetes</taxon>
        <taxon>OSLEUM clade</taxon>
        <taxon>Lecanoromycetidae</taxon>
        <taxon>Lecanorales</taxon>
        <taxon>Lecanorineae</taxon>
        <taxon>Parmeliaceae</taxon>
        <taxon>Letharia</taxon>
    </lineage>
</organism>
<gene>
    <name evidence="4" type="ORF">HO133_009003</name>
</gene>
<proteinExistence type="predicted"/>
<dbReference type="EMBL" id="JACCJB010000006">
    <property type="protein sequence ID" value="KAF6226137.1"/>
    <property type="molecule type" value="Genomic_DNA"/>
</dbReference>
<name>A0A8H6CMJ3_9LECA</name>
<protein>
    <recommendedName>
        <fullName evidence="3">J domain-containing protein</fullName>
    </recommendedName>
</protein>
<feature type="compositionally biased region" description="Basic and acidic residues" evidence="2">
    <location>
        <begin position="182"/>
        <end position="191"/>
    </location>
</feature>
<feature type="region of interest" description="Disordered" evidence="2">
    <location>
        <begin position="173"/>
        <end position="224"/>
    </location>
</feature>
<dbReference type="Pfam" id="PF00226">
    <property type="entry name" value="DnaJ"/>
    <property type="match status" value="1"/>
</dbReference>
<evidence type="ECO:0000259" key="3">
    <source>
        <dbReference type="PROSITE" id="PS50076"/>
    </source>
</evidence>
<comment type="caution">
    <text evidence="4">The sequence shown here is derived from an EMBL/GenBank/DDBJ whole genome shotgun (WGS) entry which is preliminary data.</text>
</comment>
<keyword evidence="5" id="KW-1185">Reference proteome</keyword>
<dbReference type="Gene3D" id="1.10.287.110">
    <property type="entry name" value="DnaJ domain"/>
    <property type="match status" value="1"/>
</dbReference>
<evidence type="ECO:0000256" key="2">
    <source>
        <dbReference type="SAM" id="MobiDB-lite"/>
    </source>
</evidence>
<evidence type="ECO:0000256" key="1">
    <source>
        <dbReference type="ARBA" id="ARBA00023186"/>
    </source>
</evidence>
<feature type="compositionally biased region" description="Basic residues" evidence="2">
    <location>
        <begin position="273"/>
        <end position="293"/>
    </location>
</feature>
<dbReference type="RefSeq" id="XP_037154690.1">
    <property type="nucleotide sequence ID" value="XM_037299864.1"/>
</dbReference>
<evidence type="ECO:0000313" key="4">
    <source>
        <dbReference type="EMBL" id="KAF6226137.1"/>
    </source>
</evidence>
<dbReference type="SMART" id="SM00271">
    <property type="entry name" value="DnaJ"/>
    <property type="match status" value="1"/>
</dbReference>
<dbReference type="AlphaFoldDB" id="A0A8H6CMJ3"/>
<feature type="region of interest" description="Disordered" evidence="2">
    <location>
        <begin position="257"/>
        <end position="293"/>
    </location>
</feature>
<dbReference type="GeneID" id="59337398"/>
<feature type="domain" description="J" evidence="3">
    <location>
        <begin position="9"/>
        <end position="71"/>
    </location>
</feature>
<dbReference type="SUPFAM" id="SSF46565">
    <property type="entry name" value="Chaperone J-domain"/>
    <property type="match status" value="1"/>
</dbReference>
<dbReference type="PANTHER" id="PTHR44145">
    <property type="entry name" value="DNAJ HOMOLOG SUBFAMILY A MEMBER 3, MITOCHONDRIAL"/>
    <property type="match status" value="1"/>
</dbReference>
<dbReference type="PROSITE" id="PS50076">
    <property type="entry name" value="DNAJ_2"/>
    <property type="match status" value="1"/>
</dbReference>
<sequence length="293" mass="34660">MAPPAHVDDYYDILNISNTAAAGEVIASYRRLVKIRHPDKKRGSTDAFQQLGKAYEILKDPVERRAYDSVWPGIRDRLGTQHQSDLRQAEAAEAETRREAEARAKKQEEARKRRGAEARAKTKEEDEARRSRGAETRAKDLENAGRQKSFNLGEYDKDISDLHQHTTTLEKDLNQLEDQDNEDPRIEKEQNSYRTYLSSYFYPKAKETEEQKQARENERIQRRTSRRFKEILLTTTKGKLQRQRDALQRVIDQIAAEEEPVEYSKKKEESGGKWRRKTRTERRRMRRRRRKKR</sequence>
<dbReference type="CDD" id="cd06257">
    <property type="entry name" value="DnaJ"/>
    <property type="match status" value="1"/>
</dbReference>
<feature type="compositionally biased region" description="Basic and acidic residues" evidence="2">
    <location>
        <begin position="262"/>
        <end position="272"/>
    </location>
</feature>
<dbReference type="InterPro" id="IPR018253">
    <property type="entry name" value="DnaJ_domain_CS"/>
</dbReference>
<feature type="compositionally biased region" description="Basic and acidic residues" evidence="2">
    <location>
        <begin position="204"/>
        <end position="221"/>
    </location>
</feature>
<dbReference type="InterPro" id="IPR001623">
    <property type="entry name" value="DnaJ_domain"/>
</dbReference>
<dbReference type="PANTHER" id="PTHR44145:SF3">
    <property type="entry name" value="DNAJ HOMOLOG SUBFAMILY A MEMBER 3, MITOCHONDRIAL"/>
    <property type="match status" value="1"/>
</dbReference>
<dbReference type="PROSITE" id="PS00636">
    <property type="entry name" value="DNAJ_1"/>
    <property type="match status" value="1"/>
</dbReference>